<feature type="domain" description="UvrD-like helicase ATP-binding" evidence="15">
    <location>
        <begin position="24"/>
        <end position="455"/>
    </location>
</feature>
<keyword evidence="7 14" id="KW-0067">ATP-binding</keyword>
<dbReference type="PANTHER" id="PTHR11070">
    <property type="entry name" value="UVRD / RECB / PCRA DNA HELICASE FAMILY MEMBER"/>
    <property type="match status" value="1"/>
</dbReference>
<evidence type="ECO:0000256" key="6">
    <source>
        <dbReference type="ARBA" id="ARBA00022839"/>
    </source>
</evidence>
<feature type="binding site" evidence="14">
    <location>
        <begin position="45"/>
        <end position="52"/>
    </location>
    <ligand>
        <name>ATP</name>
        <dbReference type="ChEBI" id="CHEBI:30616"/>
    </ligand>
</feature>
<dbReference type="STRING" id="1963862.B4O97_07370"/>
<evidence type="ECO:0000256" key="9">
    <source>
        <dbReference type="ARBA" id="ARBA00023204"/>
    </source>
</evidence>
<dbReference type="InterPro" id="IPR027417">
    <property type="entry name" value="P-loop_NTPase"/>
</dbReference>
<dbReference type="InterPro" id="IPR000212">
    <property type="entry name" value="DNA_helicase_UvrD/REP"/>
</dbReference>
<keyword evidence="9" id="KW-0234">DNA repair</keyword>
<evidence type="ECO:0000256" key="10">
    <source>
        <dbReference type="ARBA" id="ARBA00023235"/>
    </source>
</evidence>
<dbReference type="PROSITE" id="PS51198">
    <property type="entry name" value="UVRD_HELICASE_ATP_BIND"/>
    <property type="match status" value="1"/>
</dbReference>
<dbReference type="PROSITE" id="PS51217">
    <property type="entry name" value="UVRD_HELICASE_CTER"/>
    <property type="match status" value="1"/>
</dbReference>
<dbReference type="GO" id="GO:0043138">
    <property type="term" value="F:3'-5' DNA helicase activity"/>
    <property type="evidence" value="ECO:0007669"/>
    <property type="project" value="UniProtKB-EC"/>
</dbReference>
<evidence type="ECO:0000256" key="13">
    <source>
        <dbReference type="ARBA" id="ARBA00048988"/>
    </source>
</evidence>
<keyword evidence="3" id="KW-0227">DNA damage</keyword>
<evidence type="ECO:0000256" key="1">
    <source>
        <dbReference type="ARBA" id="ARBA00022722"/>
    </source>
</evidence>
<evidence type="ECO:0000256" key="12">
    <source>
        <dbReference type="ARBA" id="ARBA00034808"/>
    </source>
</evidence>
<dbReference type="InterPro" id="IPR014017">
    <property type="entry name" value="DNA_helicase_UvrD-like_C"/>
</dbReference>
<evidence type="ECO:0000259" key="15">
    <source>
        <dbReference type="PROSITE" id="PS51198"/>
    </source>
</evidence>
<dbReference type="Pfam" id="PF00580">
    <property type="entry name" value="UvrD-helicase"/>
    <property type="match status" value="1"/>
</dbReference>
<dbReference type="InterPro" id="IPR014016">
    <property type="entry name" value="UvrD-like_ATP-bd"/>
</dbReference>
<evidence type="ECO:0000256" key="3">
    <source>
        <dbReference type="ARBA" id="ARBA00022763"/>
    </source>
</evidence>
<dbReference type="EC" id="5.6.2.4" evidence="12"/>
<dbReference type="SUPFAM" id="SSF52540">
    <property type="entry name" value="P-loop containing nucleoside triphosphate hydrolases"/>
    <property type="match status" value="1"/>
</dbReference>
<keyword evidence="1" id="KW-0540">Nuclease</keyword>
<dbReference type="AlphaFoldDB" id="A0A1Y1RZ10"/>
<dbReference type="SUPFAM" id="SSF52980">
    <property type="entry name" value="Restriction endonuclease-like"/>
    <property type="match status" value="1"/>
</dbReference>
<evidence type="ECO:0000256" key="11">
    <source>
        <dbReference type="ARBA" id="ARBA00034617"/>
    </source>
</evidence>
<evidence type="ECO:0000256" key="14">
    <source>
        <dbReference type="PROSITE-ProRule" id="PRU00560"/>
    </source>
</evidence>
<feature type="domain" description="UvrD-like helicase C-terminal" evidence="16">
    <location>
        <begin position="481"/>
        <end position="763"/>
    </location>
</feature>
<comment type="caution">
    <text evidence="17">The sequence shown here is derived from an EMBL/GenBank/DDBJ whole genome shotgun (WGS) entry which is preliminary data.</text>
</comment>
<dbReference type="InterPro" id="IPR038726">
    <property type="entry name" value="PDDEXK_AddAB-type"/>
</dbReference>
<dbReference type="EMBL" id="MWQY01000007">
    <property type="protein sequence ID" value="ORC35882.1"/>
    <property type="molecule type" value="Genomic_DNA"/>
</dbReference>
<reference evidence="17 18" key="1">
    <citation type="submission" date="2017-03" db="EMBL/GenBank/DDBJ databases">
        <title>Draft Genome sequence of Marispirochaeta sp. strain JC444.</title>
        <authorList>
            <person name="Shivani Y."/>
            <person name="Subhash Y."/>
            <person name="Sasikala C."/>
            <person name="Ramana C."/>
        </authorList>
    </citation>
    <scope>NUCLEOTIDE SEQUENCE [LARGE SCALE GENOMIC DNA]</scope>
    <source>
        <strain evidence="17 18">JC444</strain>
    </source>
</reference>
<dbReference type="Pfam" id="PF12705">
    <property type="entry name" value="PDDEXK_1"/>
    <property type="match status" value="1"/>
</dbReference>
<dbReference type="GO" id="GO:0005829">
    <property type="term" value="C:cytosol"/>
    <property type="evidence" value="ECO:0007669"/>
    <property type="project" value="TreeGrafter"/>
</dbReference>
<dbReference type="GO" id="GO:0003677">
    <property type="term" value="F:DNA binding"/>
    <property type="evidence" value="ECO:0007669"/>
    <property type="project" value="UniProtKB-KW"/>
</dbReference>
<dbReference type="InterPro" id="IPR011604">
    <property type="entry name" value="PDDEXK-like_dom_sf"/>
</dbReference>
<comment type="catalytic activity">
    <reaction evidence="11">
        <text>Couples ATP hydrolysis with the unwinding of duplex DNA by translocating in the 3'-5' direction.</text>
        <dbReference type="EC" id="5.6.2.4"/>
    </reaction>
</comment>
<organism evidence="17 18">
    <name type="scientific">Marispirochaeta aestuarii</name>
    <dbReference type="NCBI Taxonomy" id="1963862"/>
    <lineage>
        <taxon>Bacteria</taxon>
        <taxon>Pseudomonadati</taxon>
        <taxon>Spirochaetota</taxon>
        <taxon>Spirochaetia</taxon>
        <taxon>Spirochaetales</taxon>
        <taxon>Spirochaetaceae</taxon>
        <taxon>Marispirochaeta</taxon>
    </lineage>
</organism>
<dbReference type="GO" id="GO:0004527">
    <property type="term" value="F:exonuclease activity"/>
    <property type="evidence" value="ECO:0007669"/>
    <property type="project" value="UniProtKB-KW"/>
</dbReference>
<accession>A0A1Y1RZ10</accession>
<dbReference type="InterPro" id="IPR011335">
    <property type="entry name" value="Restrct_endonuc-II-like"/>
</dbReference>
<dbReference type="Gene3D" id="3.90.320.10">
    <property type="match status" value="1"/>
</dbReference>
<dbReference type="Pfam" id="PF13361">
    <property type="entry name" value="UvrD_C"/>
    <property type="match status" value="1"/>
</dbReference>
<keyword evidence="8" id="KW-0238">DNA-binding</keyword>
<evidence type="ECO:0000256" key="5">
    <source>
        <dbReference type="ARBA" id="ARBA00022806"/>
    </source>
</evidence>
<evidence type="ECO:0000256" key="8">
    <source>
        <dbReference type="ARBA" id="ARBA00023125"/>
    </source>
</evidence>
<gene>
    <name evidence="17" type="ORF">B4O97_07370</name>
</gene>
<evidence type="ECO:0000256" key="2">
    <source>
        <dbReference type="ARBA" id="ARBA00022741"/>
    </source>
</evidence>
<evidence type="ECO:0000256" key="4">
    <source>
        <dbReference type="ARBA" id="ARBA00022801"/>
    </source>
</evidence>
<keyword evidence="4 14" id="KW-0378">Hydrolase</keyword>
<evidence type="ECO:0000259" key="16">
    <source>
        <dbReference type="PROSITE" id="PS51217"/>
    </source>
</evidence>
<dbReference type="Gene3D" id="3.40.50.300">
    <property type="entry name" value="P-loop containing nucleotide triphosphate hydrolases"/>
    <property type="match status" value="4"/>
</dbReference>
<proteinExistence type="predicted"/>
<evidence type="ECO:0000256" key="7">
    <source>
        <dbReference type="ARBA" id="ARBA00022840"/>
    </source>
</evidence>
<evidence type="ECO:0000313" key="18">
    <source>
        <dbReference type="Proteomes" id="UP000192343"/>
    </source>
</evidence>
<dbReference type="PANTHER" id="PTHR11070:SF67">
    <property type="entry name" value="DNA 3'-5' HELICASE"/>
    <property type="match status" value="1"/>
</dbReference>
<dbReference type="GO" id="GO:0005524">
    <property type="term" value="F:ATP binding"/>
    <property type="evidence" value="ECO:0007669"/>
    <property type="project" value="UniProtKB-UniRule"/>
</dbReference>
<sequence>MRRMHPEGPVPGKIRCPGGGIMAEHPYDDDQLRAVGAGGNVVVAAGAGSGKTTVLAGRYLRLVREGAAVPSILTLTFTRKAAAEMHVRIHRLLTEHADEPVVREQLTLFDQARISTLDSFCSRLARNDAPRFGLPLSFSVDQEGLRKRAESFALQFILEKRLDPALKTLIAANGFETVWKEFFASYAVRELRIADPPDHEADFSRQEEYCRQQAAEIFSRLDALYGQMGEIARDAAASSKTLAEAARIAEEWPDPDELIARSAWEDLLDLAGRKLPKKPGSNVKNPDLVLLRDLIEKLRPLQEQAASLTAVLCYGDVYRGIAGLMDEFTAGWNNLKRSRGLVSFGDVVSMAVSLLKESRELRSYYKAQFRHIMIDEFQDNNEIQKELLYLLAEKPDRFSPGIPDPEDLEEGKLFFVGDEKQSIYRFRGADVSVFKRLSRELGRDGIELGTNYRSHPGLISFFNSFFPPVFSSEKELKDFEAEFRPLTGRKTREGDTSPEIRLHYLDDSGDDGEDAGEYLSAVESEAFEAARLIRDAVDGRGLQLSDAGGIRAPAWEDFALLLRSTGNQIVYERIFRRFGIPYTTENIRTLFLEAPVNDIYAALQCCVYPEDRMAYAVYLRSFFVNLSDDALLAELLEERLPFEGPSGGFTPEEAEKYRLGGDIHFRLREMIDRLPHREVLRFLWYEAGYRYNLLRDPAWHGYLEFYEYLLALADKSWDAGESMALFLDFLRENLGDYKKLEEIEILRTREQGVRIMTIHKSKGLEFPIVLLASTGQGSSETGKRAPYFVDTEFGLTVNMVVPGSPVSGKRLKPNPFYERGLELSRQMEAAELKRLLYVACTRAEQHLVMLGYSPKRKSANLPSLLDLIFAGLGCSVENPDSPYVRPFLPVSGDELHRLGTDSPGVGDRRELLTEYYRRTQDPFFEMPDFHPVLSVSRLNQTTAASSPRAGTELGILEIDPLIREREELFGTLVHRVLEGIITGKSPAGIDSLLAGFTAPETEALLSCAEELAERFWNSPSRRKLIPDGVPLHSEVPFTLALESGGHRNLVEGVIDLYADLGEEIICVDFKTNRSRIPGEYAMQMWLYRKALEKLCGKPVRSFLLYVREGLPREELSEFKAEALDELISAVHEKN</sequence>
<keyword evidence="5 14" id="KW-0347">Helicase</keyword>
<name>A0A1Y1RZ10_9SPIO</name>
<keyword evidence="2 14" id="KW-0547">Nucleotide-binding</keyword>
<dbReference type="Proteomes" id="UP000192343">
    <property type="component" value="Unassembled WGS sequence"/>
</dbReference>
<keyword evidence="18" id="KW-1185">Reference proteome</keyword>
<protein>
    <recommendedName>
        <fullName evidence="12">DNA 3'-5' helicase</fullName>
        <ecNumber evidence="12">5.6.2.4</ecNumber>
    </recommendedName>
</protein>
<evidence type="ECO:0000313" key="17">
    <source>
        <dbReference type="EMBL" id="ORC35882.1"/>
    </source>
</evidence>
<dbReference type="GO" id="GO:0000725">
    <property type="term" value="P:recombinational repair"/>
    <property type="evidence" value="ECO:0007669"/>
    <property type="project" value="TreeGrafter"/>
</dbReference>
<keyword evidence="6" id="KW-0269">Exonuclease</keyword>
<keyword evidence="10" id="KW-0413">Isomerase</keyword>
<comment type="catalytic activity">
    <reaction evidence="13">
        <text>ATP + H2O = ADP + phosphate + H(+)</text>
        <dbReference type="Rhea" id="RHEA:13065"/>
        <dbReference type="ChEBI" id="CHEBI:15377"/>
        <dbReference type="ChEBI" id="CHEBI:15378"/>
        <dbReference type="ChEBI" id="CHEBI:30616"/>
        <dbReference type="ChEBI" id="CHEBI:43474"/>
        <dbReference type="ChEBI" id="CHEBI:456216"/>
        <dbReference type="EC" id="5.6.2.4"/>
    </reaction>
</comment>